<dbReference type="Proteomes" id="UP000565715">
    <property type="component" value="Unassembled WGS sequence"/>
</dbReference>
<keyword evidence="2" id="KW-1185">Reference proteome</keyword>
<gene>
    <name evidence="1" type="ORF">HGA13_29870</name>
</gene>
<dbReference type="EMBL" id="JAAXOO010000008">
    <property type="protein sequence ID" value="NKY37247.1"/>
    <property type="molecule type" value="Genomic_DNA"/>
</dbReference>
<comment type="caution">
    <text evidence="1">The sequence shown here is derived from an EMBL/GenBank/DDBJ whole genome shotgun (WGS) entry which is preliminary data.</text>
</comment>
<evidence type="ECO:0000313" key="2">
    <source>
        <dbReference type="Proteomes" id="UP000565715"/>
    </source>
</evidence>
<accession>A0A846XNW5</accession>
<sequence>MHRTPAARRGSALPRGRNLAAEIMIGVCSGVGGPVWGRPLVGDGGGPEEVGGGLVVPVEEEGEFAERVDGA</sequence>
<evidence type="ECO:0000313" key="1">
    <source>
        <dbReference type="EMBL" id="NKY37247.1"/>
    </source>
</evidence>
<organism evidence="1 2">
    <name type="scientific">Nocardia speluncae</name>
    <dbReference type="NCBI Taxonomy" id="419477"/>
    <lineage>
        <taxon>Bacteria</taxon>
        <taxon>Bacillati</taxon>
        <taxon>Actinomycetota</taxon>
        <taxon>Actinomycetes</taxon>
        <taxon>Mycobacteriales</taxon>
        <taxon>Nocardiaceae</taxon>
        <taxon>Nocardia</taxon>
    </lineage>
</organism>
<protein>
    <submittedName>
        <fullName evidence="1">Uncharacterized protein</fullName>
    </submittedName>
</protein>
<reference evidence="1 2" key="1">
    <citation type="submission" date="2020-04" db="EMBL/GenBank/DDBJ databases">
        <title>MicrobeNet Type strains.</title>
        <authorList>
            <person name="Nicholson A.C."/>
        </authorList>
    </citation>
    <scope>NUCLEOTIDE SEQUENCE [LARGE SCALE GENOMIC DNA]</scope>
    <source>
        <strain evidence="1 2">DSM 45078</strain>
    </source>
</reference>
<proteinExistence type="predicted"/>
<name>A0A846XNW5_9NOCA</name>
<dbReference type="AlphaFoldDB" id="A0A846XNW5"/>